<comment type="caution">
    <text evidence="1">The sequence shown here is derived from an EMBL/GenBank/DDBJ whole genome shotgun (WGS) entry which is preliminary data.</text>
</comment>
<protein>
    <submittedName>
        <fullName evidence="1">Uncharacterized protein</fullName>
    </submittedName>
</protein>
<dbReference type="EMBL" id="CABN01000086">
    <property type="protein sequence ID" value="CBI00065.1"/>
    <property type="molecule type" value="Genomic_DNA"/>
</dbReference>
<organism evidence="1">
    <name type="scientific">mine drainage metagenome</name>
    <dbReference type="NCBI Taxonomy" id="410659"/>
    <lineage>
        <taxon>unclassified sequences</taxon>
        <taxon>metagenomes</taxon>
        <taxon>ecological metagenomes</taxon>
    </lineage>
</organism>
<proteinExistence type="predicted"/>
<evidence type="ECO:0000313" key="1">
    <source>
        <dbReference type="EMBL" id="CBI00065.1"/>
    </source>
</evidence>
<sequence>METPFSYPIRANGAELLTLNRMNTSVSSVDILGVGLNDFTRKRGFAGTDAEICDGIDRPCASVVRVVGVLSARTEHADPIPVGCGVFMGNIIAFGVVTASNFRLRITAEFYELVNLPHFPLVSKAYARRPRIRLFASALCTSF</sequence>
<gene>
    <name evidence="1" type="ORF">CARN3_1047</name>
</gene>
<reference evidence="1" key="1">
    <citation type="submission" date="2009-10" db="EMBL/GenBank/DDBJ databases">
        <title>Diversity of trophic interactions inside an arsenic-rich microbial ecosystem.</title>
        <authorList>
            <person name="Bertin P.N."/>
            <person name="Heinrich-Salmeron A."/>
            <person name="Pelletier E."/>
            <person name="Goulhen-Chollet F."/>
            <person name="Arsene-Ploetze F."/>
            <person name="Gallien S."/>
            <person name="Calteau A."/>
            <person name="Vallenet D."/>
            <person name="Casiot C."/>
            <person name="Chane-Woon-Ming B."/>
            <person name="Giloteaux L."/>
            <person name="Barakat M."/>
            <person name="Bonnefoy V."/>
            <person name="Bruneel O."/>
            <person name="Chandler M."/>
            <person name="Cleiss J."/>
            <person name="Duran R."/>
            <person name="Elbaz-Poulichet F."/>
            <person name="Fonknechten N."/>
            <person name="Lauga B."/>
            <person name="Mornico D."/>
            <person name="Ortet P."/>
            <person name="Schaeffer C."/>
            <person name="Siguier P."/>
            <person name="Alexander Thil Smith A."/>
            <person name="Van Dorsselaer A."/>
            <person name="Weissenbach J."/>
            <person name="Medigue C."/>
            <person name="Le Paslier D."/>
        </authorList>
    </citation>
    <scope>NUCLEOTIDE SEQUENCE</scope>
</reference>
<accession>E6PYQ6</accession>
<dbReference type="AlphaFoldDB" id="E6PYQ6"/>
<name>E6PYQ6_9ZZZZ</name>